<dbReference type="PANTHER" id="PTHR33223:SF11">
    <property type="entry name" value="ELEMENT PROTEIN, PUTATIVE-RELATED"/>
    <property type="match status" value="1"/>
</dbReference>
<protein>
    <submittedName>
        <fullName evidence="4">Reverse transcriptase domain-containing protein</fullName>
    </submittedName>
</protein>
<sequence>MWESAKTVAPTPNPAIIQLDVDDNFVINSTHLNMIRENKFDGYLRADPHDHILEFLAICNMFRYGETQSEAVKLLIFPFSLCDKAKTWFNKLNEETITSWEQMRKAFINKFFPHSLFNHLLLEIRSFSQLVCESLTEAWLRLKNMLQKCHRNDLTKGAIIQIFYHGLDEPTQGILDITVGGIFLYKSPNQSFQFLEDKVLFKLDWSTKSQNDHHKKSVAFADGSNSNDDNSRLIGKLKALTIKMDSQIISLNEELQDMREKYNELRNRNASKNNMNDDTPMYERHEANYIQSEGHQNRNSHDSHSHQSHHDRNDSKKLLTELNNDVRNDLEDFKRSIHSMRTVHWKLFARDDGKTIGVLAKKKSKPVNQEPQSKTDLEESITKFLDGQRVTNMFFKNNVNDMILKMKRNEKNF</sequence>
<dbReference type="GO" id="GO:0003964">
    <property type="term" value="F:RNA-directed DNA polymerase activity"/>
    <property type="evidence" value="ECO:0007669"/>
    <property type="project" value="UniProtKB-KW"/>
</dbReference>
<keyword evidence="1" id="KW-0175">Coiled coil</keyword>
<keyword evidence="4" id="KW-0548">Nucleotidyltransferase</keyword>
<keyword evidence="4" id="KW-0695">RNA-directed DNA polymerase</keyword>
<feature type="region of interest" description="Disordered" evidence="2">
    <location>
        <begin position="294"/>
        <end position="314"/>
    </location>
</feature>
<proteinExistence type="predicted"/>
<dbReference type="PANTHER" id="PTHR33223">
    <property type="entry name" value="CCHC-TYPE DOMAIN-CONTAINING PROTEIN"/>
    <property type="match status" value="1"/>
</dbReference>
<organism evidence="4 5">
    <name type="scientific">Tanacetum coccineum</name>
    <dbReference type="NCBI Taxonomy" id="301880"/>
    <lineage>
        <taxon>Eukaryota</taxon>
        <taxon>Viridiplantae</taxon>
        <taxon>Streptophyta</taxon>
        <taxon>Embryophyta</taxon>
        <taxon>Tracheophyta</taxon>
        <taxon>Spermatophyta</taxon>
        <taxon>Magnoliopsida</taxon>
        <taxon>eudicotyledons</taxon>
        <taxon>Gunneridae</taxon>
        <taxon>Pentapetalae</taxon>
        <taxon>asterids</taxon>
        <taxon>campanulids</taxon>
        <taxon>Asterales</taxon>
        <taxon>Asteraceae</taxon>
        <taxon>Asteroideae</taxon>
        <taxon>Anthemideae</taxon>
        <taxon>Anthemidinae</taxon>
        <taxon>Tanacetum</taxon>
    </lineage>
</organism>
<evidence type="ECO:0000259" key="3">
    <source>
        <dbReference type="Pfam" id="PF03732"/>
    </source>
</evidence>
<evidence type="ECO:0000313" key="5">
    <source>
        <dbReference type="Proteomes" id="UP001151760"/>
    </source>
</evidence>
<dbReference type="InterPro" id="IPR005162">
    <property type="entry name" value="Retrotrans_gag_dom"/>
</dbReference>
<comment type="caution">
    <text evidence="4">The sequence shown here is derived from an EMBL/GenBank/DDBJ whole genome shotgun (WGS) entry which is preliminary data.</text>
</comment>
<feature type="compositionally biased region" description="Basic and acidic residues" evidence="2">
    <location>
        <begin position="295"/>
        <end position="314"/>
    </location>
</feature>
<dbReference type="Pfam" id="PF03732">
    <property type="entry name" value="Retrotrans_gag"/>
    <property type="match status" value="1"/>
</dbReference>
<evidence type="ECO:0000256" key="1">
    <source>
        <dbReference type="SAM" id="Coils"/>
    </source>
</evidence>
<evidence type="ECO:0000256" key="2">
    <source>
        <dbReference type="SAM" id="MobiDB-lite"/>
    </source>
</evidence>
<evidence type="ECO:0000313" key="4">
    <source>
        <dbReference type="EMBL" id="GJT00987.1"/>
    </source>
</evidence>
<keyword evidence="5" id="KW-1185">Reference proteome</keyword>
<keyword evidence="4" id="KW-0808">Transferase</keyword>
<feature type="domain" description="Retrotransposon gag" evidence="3">
    <location>
        <begin position="76"/>
        <end position="169"/>
    </location>
</feature>
<dbReference type="Proteomes" id="UP001151760">
    <property type="component" value="Unassembled WGS sequence"/>
</dbReference>
<dbReference type="EMBL" id="BQNB010012237">
    <property type="protein sequence ID" value="GJT00987.1"/>
    <property type="molecule type" value="Genomic_DNA"/>
</dbReference>
<reference evidence="4" key="2">
    <citation type="submission" date="2022-01" db="EMBL/GenBank/DDBJ databases">
        <authorList>
            <person name="Yamashiro T."/>
            <person name="Shiraishi A."/>
            <person name="Satake H."/>
            <person name="Nakayama K."/>
        </authorList>
    </citation>
    <scope>NUCLEOTIDE SEQUENCE</scope>
</reference>
<feature type="coiled-coil region" evidence="1">
    <location>
        <begin position="248"/>
        <end position="275"/>
    </location>
</feature>
<gene>
    <name evidence="4" type="ORF">Tco_0822156</name>
</gene>
<name>A0ABQ5AHE1_9ASTR</name>
<reference evidence="4" key="1">
    <citation type="journal article" date="2022" name="Int. J. Mol. Sci.">
        <title>Draft Genome of Tanacetum Coccineum: Genomic Comparison of Closely Related Tanacetum-Family Plants.</title>
        <authorList>
            <person name="Yamashiro T."/>
            <person name="Shiraishi A."/>
            <person name="Nakayama K."/>
            <person name="Satake H."/>
        </authorList>
    </citation>
    <scope>NUCLEOTIDE SEQUENCE</scope>
</reference>
<accession>A0ABQ5AHE1</accession>